<evidence type="ECO:0000313" key="4">
    <source>
        <dbReference type="EMBL" id="UKK01551.2"/>
    </source>
</evidence>
<evidence type="ECO:0000256" key="1">
    <source>
        <dbReference type="ARBA" id="ARBA00026101"/>
    </source>
</evidence>
<feature type="region of interest" description="Disordered" evidence="2">
    <location>
        <begin position="248"/>
        <end position="292"/>
    </location>
</feature>
<feature type="domain" description="Cytidyltransferase-like" evidence="3">
    <location>
        <begin position="2"/>
        <end position="141"/>
    </location>
</feature>
<dbReference type="InterPro" id="IPR004821">
    <property type="entry name" value="Cyt_trans-like"/>
</dbReference>
<evidence type="ECO:0000256" key="2">
    <source>
        <dbReference type="SAM" id="MobiDB-lite"/>
    </source>
</evidence>
<dbReference type="GO" id="GO:0004105">
    <property type="term" value="F:choline-phosphate cytidylyltransferase activity"/>
    <property type="evidence" value="ECO:0007669"/>
    <property type="project" value="UniProtKB-EC"/>
</dbReference>
<dbReference type="AlphaFoldDB" id="A0A976QU96"/>
<keyword evidence="4" id="KW-0808">Transferase</keyword>
<protein>
    <recommendedName>
        <fullName evidence="1">choline-phosphate cytidylyltransferase</fullName>
        <ecNumber evidence="1">2.7.7.15</ecNumber>
    </recommendedName>
</protein>
<dbReference type="Gene3D" id="3.40.50.620">
    <property type="entry name" value="HUPs"/>
    <property type="match status" value="2"/>
</dbReference>
<evidence type="ECO:0000259" key="3">
    <source>
        <dbReference type="Pfam" id="PF01467"/>
    </source>
</evidence>
<gene>
    <name evidence="4" type="ORF">MACK_002368</name>
</gene>
<dbReference type="GO" id="GO:0031210">
    <property type="term" value="F:phosphatidylcholine binding"/>
    <property type="evidence" value="ECO:0007669"/>
    <property type="project" value="TreeGrafter"/>
</dbReference>
<dbReference type="Proteomes" id="UP000244811">
    <property type="component" value="Chromosome 3"/>
</dbReference>
<dbReference type="NCBIfam" id="TIGR00125">
    <property type="entry name" value="cyt_tran_rel"/>
    <property type="match status" value="2"/>
</dbReference>
<dbReference type="InterPro" id="IPR045049">
    <property type="entry name" value="Pcy1-like"/>
</dbReference>
<dbReference type="Pfam" id="PF01467">
    <property type="entry name" value="CTP_transf_like"/>
    <property type="match status" value="2"/>
</dbReference>
<name>A0A976QU96_THEOR</name>
<feature type="domain" description="Cytidyltransferase-like" evidence="3">
    <location>
        <begin position="311"/>
        <end position="418"/>
    </location>
</feature>
<reference evidence="4" key="1">
    <citation type="submission" date="2022-07" db="EMBL/GenBank/DDBJ databases">
        <title>Evaluation of T. orientalis genome assembly methods using nanopore sequencing and analysis of variation between genomes.</title>
        <authorList>
            <person name="Yam J."/>
            <person name="Micallef M.L."/>
            <person name="Liu M."/>
            <person name="Djordjevic S.P."/>
            <person name="Bogema D.R."/>
            <person name="Jenkins C."/>
        </authorList>
    </citation>
    <scope>NUCLEOTIDE SEQUENCE</scope>
    <source>
        <strain evidence="4">Goon Nure</strain>
    </source>
</reference>
<organism evidence="4 5">
    <name type="scientific">Theileria orientalis</name>
    <dbReference type="NCBI Taxonomy" id="68886"/>
    <lineage>
        <taxon>Eukaryota</taxon>
        <taxon>Sar</taxon>
        <taxon>Alveolata</taxon>
        <taxon>Apicomplexa</taxon>
        <taxon>Aconoidasida</taxon>
        <taxon>Piroplasmida</taxon>
        <taxon>Theileriidae</taxon>
        <taxon>Theileria</taxon>
    </lineage>
</organism>
<keyword evidence="4" id="KW-0548">Nucleotidyltransferase</keyword>
<proteinExistence type="predicted"/>
<accession>A0A976QU96</accession>
<dbReference type="EC" id="2.7.7.15" evidence="1"/>
<dbReference type="PANTHER" id="PTHR10739">
    <property type="entry name" value="CYTIDYLYLTRANSFERASE"/>
    <property type="match status" value="1"/>
</dbReference>
<feature type="compositionally biased region" description="Polar residues" evidence="2">
    <location>
        <begin position="273"/>
        <end position="292"/>
    </location>
</feature>
<dbReference type="PANTHER" id="PTHR10739:SF13">
    <property type="entry name" value="CHOLINE-PHOSPHATE CYTIDYLYLTRANSFERASE"/>
    <property type="match status" value="1"/>
</dbReference>
<dbReference type="SUPFAM" id="SSF52374">
    <property type="entry name" value="Nucleotidylyl transferase"/>
    <property type="match status" value="2"/>
</dbReference>
<sequence length="545" mass="62791">MLHLGQMRQLEQAKKMFKNVHLIAGVTEDDETRRYKSHIVNSMDERVEMLRHIKWVDEIIAPCPWVITRSFFEKNNIDFVAHDDIPYTAVQTVSDKGPGFTGIGVSEGGKKMESGDIYKWLKDEGKFKATHRTEGISTTECVVKILQNYEDFIDKFLKNGMKPSELNIDVTKATSILIKKNVNKLVDKLLRQITKITLTDEPLGTGFNYRVDELRSNLLKAITLWLKKYNIALTTFVRLNEHSDHKPFLPADNFSSPTGAEESKPISDKIEDTVSSELKSPTPSTNLNFSPESIRGIQSKSRSSNQPTVVYTFGVFDLLHYGHARHMEQVKKMFENVHLIIGVLSDDDSIRCKGRLIQPLSIRVATLEHIRWVDEIVPNCPFDLTTEFVTNHRIDYVCLNKDPSVNTSSPVWNELRRTNRVLNIPKTVSMCTSMLMLSILRNYELYIQRSLDRGVGRRELRLGYAKERSLKVKNSMKSLQKKLNGELVKATLTDKHIGHKFDKNVDVIIEKVIDTIDNWRRDYDHLISEFAKYYRGLIKRDEINF</sequence>
<dbReference type="InterPro" id="IPR014729">
    <property type="entry name" value="Rossmann-like_a/b/a_fold"/>
</dbReference>
<evidence type="ECO:0000313" key="5">
    <source>
        <dbReference type="Proteomes" id="UP000244811"/>
    </source>
</evidence>
<feature type="compositionally biased region" description="Basic and acidic residues" evidence="2">
    <location>
        <begin position="261"/>
        <end position="272"/>
    </location>
</feature>
<dbReference type="EMBL" id="CP056070">
    <property type="protein sequence ID" value="UKK01551.2"/>
    <property type="molecule type" value="Genomic_DNA"/>
</dbReference>